<gene>
    <name evidence="2" type="ORF">B0I00_3198</name>
</gene>
<evidence type="ECO:0000313" key="3">
    <source>
        <dbReference type="Proteomes" id="UP000232587"/>
    </source>
</evidence>
<dbReference type="Proteomes" id="UP000232587">
    <property type="component" value="Unassembled WGS sequence"/>
</dbReference>
<sequence length="202" mass="21330">MRGCHRGRNPARIAALAAAFAAGGGFEGRSRGRHGGFGGPFGEGGGRRGKRFSGDELRLLVLGLLAQDAPQHGYQLIRSFAERSGDAYSPSPGVLYPLLTLLADMDLIAEQTDEGSARRAYALTAAGKAEVAEKQAEIDTAFARLAAMADQAGRADPAPVRRAMMNLRTAAVQRMTTGSADAETAFSIAEILDEAARKIERL</sequence>
<reference evidence="2 3" key="1">
    <citation type="submission" date="2017-11" db="EMBL/GenBank/DDBJ databases">
        <title>Genomic Encyclopedia of Type Strains, Phase III (KMG-III): the genomes of soil and plant-associated and newly described type strains.</title>
        <authorList>
            <person name="Whitman W."/>
        </authorList>
    </citation>
    <scope>NUCLEOTIDE SEQUENCE [LARGE SCALE GENOMIC DNA]</scope>
    <source>
        <strain evidence="2 3">CGMCC 1.12274</strain>
    </source>
</reference>
<protein>
    <submittedName>
        <fullName evidence="2">PadR family transcriptional regulator</fullName>
    </submittedName>
</protein>
<dbReference type="InterPro" id="IPR036388">
    <property type="entry name" value="WH-like_DNA-bd_sf"/>
</dbReference>
<name>A0A2N0H3A4_9SPHN</name>
<dbReference type="AlphaFoldDB" id="A0A2N0H3A4"/>
<dbReference type="PANTHER" id="PTHR43252">
    <property type="entry name" value="TRANSCRIPTIONAL REGULATOR YQJI"/>
    <property type="match status" value="1"/>
</dbReference>
<organism evidence="2 3">
    <name type="scientific">Novosphingobium kunmingense</name>
    <dbReference type="NCBI Taxonomy" id="1211806"/>
    <lineage>
        <taxon>Bacteria</taxon>
        <taxon>Pseudomonadati</taxon>
        <taxon>Pseudomonadota</taxon>
        <taxon>Alphaproteobacteria</taxon>
        <taxon>Sphingomonadales</taxon>
        <taxon>Sphingomonadaceae</taxon>
        <taxon>Novosphingobium</taxon>
    </lineage>
</organism>
<dbReference type="EMBL" id="PHUF01000007">
    <property type="protein sequence ID" value="PKB13399.1"/>
    <property type="molecule type" value="Genomic_DNA"/>
</dbReference>
<keyword evidence="3" id="KW-1185">Reference proteome</keyword>
<dbReference type="SUPFAM" id="SSF46785">
    <property type="entry name" value="Winged helix' DNA-binding domain"/>
    <property type="match status" value="1"/>
</dbReference>
<accession>A0A2N0H3A4</accession>
<dbReference type="InterPro" id="IPR036390">
    <property type="entry name" value="WH_DNA-bd_sf"/>
</dbReference>
<dbReference type="Gene3D" id="1.10.10.10">
    <property type="entry name" value="Winged helix-like DNA-binding domain superfamily/Winged helix DNA-binding domain"/>
    <property type="match status" value="1"/>
</dbReference>
<dbReference type="PANTHER" id="PTHR43252:SF2">
    <property type="entry name" value="TRANSCRIPTION REGULATOR, PADR-LIKE FAMILY"/>
    <property type="match status" value="1"/>
</dbReference>
<comment type="caution">
    <text evidence="2">The sequence shown here is derived from an EMBL/GenBank/DDBJ whole genome shotgun (WGS) entry which is preliminary data.</text>
</comment>
<dbReference type="Pfam" id="PF03551">
    <property type="entry name" value="PadR"/>
    <property type="match status" value="1"/>
</dbReference>
<evidence type="ECO:0000259" key="1">
    <source>
        <dbReference type="Pfam" id="PF03551"/>
    </source>
</evidence>
<evidence type="ECO:0000313" key="2">
    <source>
        <dbReference type="EMBL" id="PKB13399.1"/>
    </source>
</evidence>
<feature type="domain" description="Transcription regulator PadR N-terminal" evidence="1">
    <location>
        <begin position="61"/>
        <end position="133"/>
    </location>
</feature>
<dbReference type="InterPro" id="IPR005149">
    <property type="entry name" value="Tscrpt_reg_PadR_N"/>
</dbReference>
<proteinExistence type="predicted"/>